<keyword evidence="1" id="KW-0175">Coiled coil</keyword>
<dbReference type="Pfam" id="PF13600">
    <property type="entry name" value="DUF4140"/>
    <property type="match status" value="1"/>
</dbReference>
<feature type="domain" description="DUF4139" evidence="2">
    <location>
        <begin position="212"/>
        <end position="543"/>
    </location>
</feature>
<dbReference type="AlphaFoldDB" id="A0A1I7Y9G3"/>
<evidence type="ECO:0000313" key="5">
    <source>
        <dbReference type="WBParaSite" id="L893_g1384.t1"/>
    </source>
</evidence>
<dbReference type="WBParaSite" id="L893_g1384.t1">
    <property type="protein sequence ID" value="L893_g1384.t1"/>
    <property type="gene ID" value="L893_g1384"/>
</dbReference>
<proteinExistence type="predicted"/>
<dbReference type="NCBIfam" id="TIGR02231">
    <property type="entry name" value="mucoidy inhibitor MuiA family protein"/>
    <property type="match status" value="1"/>
</dbReference>
<evidence type="ECO:0000313" key="4">
    <source>
        <dbReference type="Proteomes" id="UP000095287"/>
    </source>
</evidence>
<protein>
    <submittedName>
        <fullName evidence="5">DUF4139 domain-containing protein</fullName>
    </submittedName>
</protein>
<evidence type="ECO:0000256" key="1">
    <source>
        <dbReference type="SAM" id="Coils"/>
    </source>
</evidence>
<sequence length="554" mass="62441">MASSKLIFQASKLPIYQVTIYNDRAEVKRELRSHLAAGFHELVIENLASTIDSNSIHIEGTRIVRIHEVSFRNDRAEEEEDSLEIKVLKEEGQKLQNEKNKLEDGKTTTKKALDALNAMVTRFDLPKNGEKFVFDQDVRQSMANFFSFYNEEASHCQNTLRGVDTKIKTVQRDMEDLSKKIRELRTSEETPLFCKKMLIIVEVLEEGHLDLVISYQVSRVKWHPAYDLRVTTDEEPIMEVSCFAKIQQKTGEDWTDAKIFLSTAQPSINGKIPELGTLHASIYRPLPTMASTGPFGAPKGGLFGPSAAQSPFAFASLNQSDMDTPRRDYQDGVTADENMPVEYEIAMKKTISSDDSEHKVLIYPTSFEPSLLHECVPKKSTNVFLTASVVNNSEFPLLEGDASVYLNHSFVAKTHLKAVAPGEKFTCSLGVDNAVKVTYKAPERCGSEAGMLYRQATVCHTQVINIQNNKPHEVTVLVRDHVPKAIDDRIKVKLLKPDNEGKQSEGASNQGWTLNADNNLEWKVIIAEGEQEKLTMTWQIEYPSNEHVDFKEVR</sequence>
<dbReference type="InterPro" id="IPR037291">
    <property type="entry name" value="DUF4139"/>
</dbReference>
<evidence type="ECO:0000259" key="2">
    <source>
        <dbReference type="Pfam" id="PF13598"/>
    </source>
</evidence>
<evidence type="ECO:0000259" key="3">
    <source>
        <dbReference type="Pfam" id="PF13600"/>
    </source>
</evidence>
<name>A0A1I7Y9G3_9BILA</name>
<keyword evidence="4" id="KW-1185">Reference proteome</keyword>
<dbReference type="Pfam" id="PF13598">
    <property type="entry name" value="DUF4139"/>
    <property type="match status" value="1"/>
</dbReference>
<dbReference type="InterPro" id="IPR025554">
    <property type="entry name" value="DUF4140"/>
</dbReference>
<feature type="coiled-coil region" evidence="1">
    <location>
        <begin position="73"/>
        <end position="105"/>
    </location>
</feature>
<feature type="coiled-coil region" evidence="1">
    <location>
        <begin position="160"/>
        <end position="187"/>
    </location>
</feature>
<feature type="domain" description="DUF4140" evidence="3">
    <location>
        <begin position="18"/>
        <end position="116"/>
    </location>
</feature>
<dbReference type="PANTHER" id="PTHR31005">
    <property type="entry name" value="DUF4139 DOMAIN-CONTAINING PROTEIN"/>
    <property type="match status" value="1"/>
</dbReference>
<accession>A0A1I7Y9G3</accession>
<dbReference type="Proteomes" id="UP000095287">
    <property type="component" value="Unplaced"/>
</dbReference>
<dbReference type="PANTHER" id="PTHR31005:SF8">
    <property type="entry name" value="DUF4139 DOMAIN-CONTAINING PROTEIN"/>
    <property type="match status" value="1"/>
</dbReference>
<organism evidence="4 5">
    <name type="scientific">Steinernema glaseri</name>
    <dbReference type="NCBI Taxonomy" id="37863"/>
    <lineage>
        <taxon>Eukaryota</taxon>
        <taxon>Metazoa</taxon>
        <taxon>Ecdysozoa</taxon>
        <taxon>Nematoda</taxon>
        <taxon>Chromadorea</taxon>
        <taxon>Rhabditida</taxon>
        <taxon>Tylenchina</taxon>
        <taxon>Panagrolaimomorpha</taxon>
        <taxon>Strongyloidoidea</taxon>
        <taxon>Steinernematidae</taxon>
        <taxon>Steinernema</taxon>
    </lineage>
</organism>
<reference evidence="5" key="1">
    <citation type="submission" date="2016-11" db="UniProtKB">
        <authorList>
            <consortium name="WormBaseParasite"/>
        </authorList>
    </citation>
    <scope>IDENTIFICATION</scope>
</reference>
<dbReference type="InterPro" id="IPR011935">
    <property type="entry name" value="CHP02231"/>
</dbReference>